<protein>
    <submittedName>
        <fullName evidence="2">DUF6894 family protein</fullName>
    </submittedName>
</protein>
<dbReference type="InterPro" id="IPR054189">
    <property type="entry name" value="DUF6894"/>
</dbReference>
<feature type="domain" description="DUF6894" evidence="1">
    <location>
        <begin position="3"/>
        <end position="70"/>
    </location>
</feature>
<sequence length="89" mass="10129">MPRFHFNVFDGTGLIDKEESELATFAEARLEAIRRTGRTLLADPARIDRSNEWRMDVTDHTGLILLRLDFCMIETAATMALNMRDAQSA</sequence>
<evidence type="ECO:0000313" key="3">
    <source>
        <dbReference type="Proteomes" id="UP001596292"/>
    </source>
</evidence>
<evidence type="ECO:0000259" key="1">
    <source>
        <dbReference type="Pfam" id="PF21834"/>
    </source>
</evidence>
<dbReference type="RefSeq" id="WP_378967778.1">
    <property type="nucleotide sequence ID" value="NZ_JBHSWN010000001.1"/>
</dbReference>
<evidence type="ECO:0000313" key="2">
    <source>
        <dbReference type="EMBL" id="MFC6789102.1"/>
    </source>
</evidence>
<keyword evidence="3" id="KW-1185">Reference proteome</keyword>
<gene>
    <name evidence="2" type="ORF">ACFQE0_05330</name>
</gene>
<reference evidence="3" key="1">
    <citation type="journal article" date="2019" name="Int. J. Syst. Evol. Microbiol.">
        <title>The Global Catalogue of Microorganisms (GCM) 10K type strain sequencing project: providing services to taxonomists for standard genome sequencing and annotation.</title>
        <authorList>
            <consortium name="The Broad Institute Genomics Platform"/>
            <consortium name="The Broad Institute Genome Sequencing Center for Infectious Disease"/>
            <person name="Wu L."/>
            <person name="Ma J."/>
        </authorList>
    </citation>
    <scope>NUCLEOTIDE SEQUENCE [LARGE SCALE GENOMIC DNA]</scope>
    <source>
        <strain evidence="3">CCUG 48316</strain>
    </source>
</reference>
<accession>A0ABW2BG45</accession>
<dbReference type="Proteomes" id="UP001596292">
    <property type="component" value="Unassembled WGS sequence"/>
</dbReference>
<comment type="caution">
    <text evidence="2">The sequence shown here is derived from an EMBL/GenBank/DDBJ whole genome shotgun (WGS) entry which is preliminary data.</text>
</comment>
<proteinExistence type="predicted"/>
<dbReference type="EMBL" id="JBHSWN010000001">
    <property type="protein sequence ID" value="MFC6789102.1"/>
    <property type="molecule type" value="Genomic_DNA"/>
</dbReference>
<dbReference type="Pfam" id="PF21834">
    <property type="entry name" value="DUF6894"/>
    <property type="match status" value="1"/>
</dbReference>
<name>A0ABW2BG45_9HYPH</name>
<organism evidence="2 3">
    <name type="scientific">Methylobacterium komagatae</name>
    <dbReference type="NCBI Taxonomy" id="374425"/>
    <lineage>
        <taxon>Bacteria</taxon>
        <taxon>Pseudomonadati</taxon>
        <taxon>Pseudomonadota</taxon>
        <taxon>Alphaproteobacteria</taxon>
        <taxon>Hyphomicrobiales</taxon>
        <taxon>Methylobacteriaceae</taxon>
        <taxon>Methylobacterium</taxon>
    </lineage>
</organism>